<keyword evidence="3" id="KW-1185">Reference proteome</keyword>
<organism evidence="2 3">
    <name type="scientific">Lentisphaera profundi</name>
    <dbReference type="NCBI Taxonomy" id="1658616"/>
    <lineage>
        <taxon>Bacteria</taxon>
        <taxon>Pseudomonadati</taxon>
        <taxon>Lentisphaerota</taxon>
        <taxon>Lentisphaeria</taxon>
        <taxon>Lentisphaerales</taxon>
        <taxon>Lentisphaeraceae</taxon>
        <taxon>Lentisphaera</taxon>
    </lineage>
</organism>
<dbReference type="EMBL" id="CP117811">
    <property type="protein sequence ID" value="WDE96895.1"/>
    <property type="molecule type" value="Genomic_DNA"/>
</dbReference>
<evidence type="ECO:0008006" key="4">
    <source>
        <dbReference type="Google" id="ProtNLM"/>
    </source>
</evidence>
<proteinExistence type="predicted"/>
<feature type="transmembrane region" description="Helical" evidence="1">
    <location>
        <begin position="58"/>
        <end position="75"/>
    </location>
</feature>
<gene>
    <name evidence="2" type="ORF">PQO03_02840</name>
</gene>
<evidence type="ECO:0000313" key="2">
    <source>
        <dbReference type="EMBL" id="WDE96895.1"/>
    </source>
</evidence>
<evidence type="ECO:0000313" key="3">
    <source>
        <dbReference type="Proteomes" id="UP001214250"/>
    </source>
</evidence>
<keyword evidence="1" id="KW-0472">Membrane</keyword>
<keyword evidence="1" id="KW-0812">Transmembrane</keyword>
<keyword evidence="1" id="KW-1133">Transmembrane helix</keyword>
<accession>A0ABY7VUL5</accession>
<protein>
    <recommendedName>
        <fullName evidence="4">VanZ-like domain-containing protein</fullName>
    </recommendedName>
</protein>
<evidence type="ECO:0000256" key="1">
    <source>
        <dbReference type="SAM" id="Phobius"/>
    </source>
</evidence>
<dbReference type="RefSeq" id="WP_274150959.1">
    <property type="nucleotide sequence ID" value="NZ_CP117811.1"/>
</dbReference>
<reference evidence="2 3" key="1">
    <citation type="submission" date="2023-02" db="EMBL/GenBank/DDBJ databases">
        <title>Genome sequence of Lentisphaera profundi SAORIC-696.</title>
        <authorList>
            <person name="Kim e."/>
            <person name="Cho J.-C."/>
            <person name="Choi A."/>
            <person name="Kang I."/>
        </authorList>
    </citation>
    <scope>NUCLEOTIDE SEQUENCE [LARGE SCALE GENOMIC DNA]</scope>
    <source>
        <strain evidence="2 3">SAORIC-696</strain>
    </source>
</reference>
<feature type="transmembrane region" description="Helical" evidence="1">
    <location>
        <begin position="118"/>
        <end position="137"/>
    </location>
</feature>
<feature type="transmembrane region" description="Helical" evidence="1">
    <location>
        <begin position="80"/>
        <end position="98"/>
    </location>
</feature>
<name>A0ABY7VUL5_9BACT</name>
<sequence length="143" mass="16840">MNKKITLIFSVVILNQLWQIYERWSLDIPSLEYINHYITSIEKHPNNPLVDFYEPIEYPIKWVVVIIALTVILCLNKPKIFIKIFFVYITVMSLKIMFDIAIEKHIKNTLEPNGIMNSGRYLISVIGHIMLPLLIIIRNKKQS</sequence>
<dbReference type="Proteomes" id="UP001214250">
    <property type="component" value="Chromosome 1"/>
</dbReference>